<protein>
    <submittedName>
        <fullName evidence="2">Uncharacterized protein</fullName>
    </submittedName>
</protein>
<dbReference type="AlphaFoldDB" id="A0A9X1K863"/>
<feature type="transmembrane region" description="Helical" evidence="1">
    <location>
        <begin position="293"/>
        <end position="312"/>
    </location>
</feature>
<name>A0A9X1K863_ENTFC</name>
<feature type="transmembrane region" description="Helical" evidence="1">
    <location>
        <begin position="59"/>
        <end position="77"/>
    </location>
</feature>
<feature type="transmembrane region" description="Helical" evidence="1">
    <location>
        <begin position="200"/>
        <end position="220"/>
    </location>
</feature>
<feature type="transmembrane region" description="Helical" evidence="1">
    <location>
        <begin position="263"/>
        <end position="281"/>
    </location>
</feature>
<feature type="transmembrane region" description="Helical" evidence="1">
    <location>
        <begin position="135"/>
        <end position="154"/>
    </location>
</feature>
<comment type="caution">
    <text evidence="2">The sequence shown here is derived from an EMBL/GenBank/DDBJ whole genome shotgun (WGS) entry which is preliminary data.</text>
</comment>
<evidence type="ECO:0000256" key="1">
    <source>
        <dbReference type="SAM" id="Phobius"/>
    </source>
</evidence>
<reference evidence="2" key="1">
    <citation type="journal article" date="2022" name="J. Anim. Sci.">
        <title>Whole genome sequence analyses-based assessment of virulence potential and antimicrobial susceptibilities and resistance of Enterococcus faecium strains isolated from commercial swine and cattle probiotic products.</title>
        <authorList>
            <person name="Shridhar P.B."/>
            <person name="Amachawadi R.G."/>
            <person name="Tokach M."/>
            <person name="Patel I."/>
            <person name="Gangiredla J."/>
            <person name="Mammel M."/>
            <person name="Nagaraja T.G."/>
        </authorList>
    </citation>
    <scope>NUCLEOTIDE SEQUENCE</scope>
    <source>
        <strain evidence="2">EF215</strain>
    </source>
</reference>
<evidence type="ECO:0000313" key="2">
    <source>
        <dbReference type="EMBL" id="MBX4221418.1"/>
    </source>
</evidence>
<feature type="transmembrane region" description="Helical" evidence="1">
    <location>
        <begin position="30"/>
        <end position="47"/>
    </location>
</feature>
<dbReference type="EMBL" id="JAIFOC010000005">
    <property type="protein sequence ID" value="MBX4221418.1"/>
    <property type="molecule type" value="Genomic_DNA"/>
</dbReference>
<dbReference type="RefSeq" id="WP_010778141.1">
    <property type="nucleotide sequence ID" value="NZ_JAIFOC010000005.1"/>
</dbReference>
<feature type="transmembrane region" description="Helical" evidence="1">
    <location>
        <begin position="7"/>
        <end position="24"/>
    </location>
</feature>
<keyword evidence="1" id="KW-0812">Transmembrane</keyword>
<feature type="transmembrane region" description="Helical" evidence="1">
    <location>
        <begin position="83"/>
        <end position="100"/>
    </location>
</feature>
<accession>A0A9X1K863</accession>
<keyword evidence="1" id="KW-1133">Transmembrane helix</keyword>
<feature type="transmembrane region" description="Helical" evidence="1">
    <location>
        <begin position="333"/>
        <end position="356"/>
    </location>
</feature>
<gene>
    <name evidence="2" type="ORF">KYX88_00900</name>
</gene>
<proteinExistence type="predicted"/>
<organism evidence="2 3">
    <name type="scientific">Enterococcus faecium</name>
    <name type="common">Streptococcus faecium</name>
    <dbReference type="NCBI Taxonomy" id="1352"/>
    <lineage>
        <taxon>Bacteria</taxon>
        <taxon>Bacillati</taxon>
        <taxon>Bacillota</taxon>
        <taxon>Bacilli</taxon>
        <taxon>Lactobacillales</taxon>
        <taxon>Enterococcaceae</taxon>
        <taxon>Enterococcus</taxon>
    </lineage>
</organism>
<keyword evidence="1" id="KW-0472">Membrane</keyword>
<sequence length="371" mass="44060">MNKLLMMLNFFYLYVYMIDAYGILNNDLYLRMVLIILFIMIGLINCIKDIMNKIYSKDNLFFTLYLIYFLSTQYMLWNIDISQLIMIIYTPMMFIAFSRFHIDRYFYEKFTFSYILLMTFTYFYTRFFLNINNGLVINSCYYLLLTVPIVYLFVNPYRKNISFLLISIIILFSMKRTALITLALIIFIELILNVLNKKRISLRRLAFLIPFSLFIAALLIKINKIISSLYDNNIFMRFYSGDTIGESRGDILKLLLEKICTNSNIYFILLGQGINSTIYYTGGLTAHNDFLEVLFDFGIFGLLLYIMIYIIFIKKIRIITNVKDKRSLLYTMVILMLVSVSSHLIFIPSYVSLLIMNYNYLKNKNYFSKEN</sequence>
<feature type="transmembrane region" description="Helical" evidence="1">
    <location>
        <begin position="161"/>
        <end position="188"/>
    </location>
</feature>
<dbReference type="Proteomes" id="UP001139644">
    <property type="component" value="Unassembled WGS sequence"/>
</dbReference>
<evidence type="ECO:0000313" key="3">
    <source>
        <dbReference type="Proteomes" id="UP001139644"/>
    </source>
</evidence>
<feature type="transmembrane region" description="Helical" evidence="1">
    <location>
        <begin position="112"/>
        <end position="129"/>
    </location>
</feature>